<dbReference type="OrthoDB" id="8775810at2759"/>
<gene>
    <name evidence="2" type="ORF">EVAR_85797_1</name>
</gene>
<dbReference type="PANTHER" id="PTHR47027:SF20">
    <property type="entry name" value="REVERSE TRANSCRIPTASE-LIKE PROTEIN WITH RNA-DIRECTED DNA POLYMERASE DOMAIN"/>
    <property type="match status" value="1"/>
</dbReference>
<keyword evidence="3" id="KW-1185">Reference proteome</keyword>
<reference evidence="2 3" key="1">
    <citation type="journal article" date="2019" name="Commun. Biol.">
        <title>The bagworm genome reveals a unique fibroin gene that provides high tensile strength.</title>
        <authorList>
            <person name="Kono N."/>
            <person name="Nakamura H."/>
            <person name="Ohtoshi R."/>
            <person name="Tomita M."/>
            <person name="Numata K."/>
            <person name="Arakawa K."/>
        </authorList>
    </citation>
    <scope>NUCLEOTIDE SEQUENCE [LARGE SCALE GENOMIC DNA]</scope>
</reference>
<dbReference type="GO" id="GO:0071897">
    <property type="term" value="P:DNA biosynthetic process"/>
    <property type="evidence" value="ECO:0007669"/>
    <property type="project" value="UniProtKB-ARBA"/>
</dbReference>
<name>A0A4C1UQ81_EUMVA</name>
<feature type="domain" description="Reverse transcriptase" evidence="1">
    <location>
        <begin position="13"/>
        <end position="193"/>
    </location>
</feature>
<dbReference type="EMBL" id="BGZK01000209">
    <property type="protein sequence ID" value="GBP28598.1"/>
    <property type="molecule type" value="Genomic_DNA"/>
</dbReference>
<evidence type="ECO:0000313" key="3">
    <source>
        <dbReference type="Proteomes" id="UP000299102"/>
    </source>
</evidence>
<dbReference type="AlphaFoldDB" id="A0A4C1UQ81"/>
<dbReference type="PANTHER" id="PTHR47027">
    <property type="entry name" value="REVERSE TRANSCRIPTASE DOMAIN-CONTAINING PROTEIN"/>
    <property type="match status" value="1"/>
</dbReference>
<dbReference type="InterPro" id="IPR000477">
    <property type="entry name" value="RT_dom"/>
</dbReference>
<dbReference type="InterPro" id="IPR043502">
    <property type="entry name" value="DNA/RNA_pol_sf"/>
</dbReference>
<accession>A0A4C1UQ81</accession>
<dbReference type="SUPFAM" id="SSF56672">
    <property type="entry name" value="DNA/RNA polymerases"/>
    <property type="match status" value="1"/>
</dbReference>
<dbReference type="Proteomes" id="UP000299102">
    <property type="component" value="Unassembled WGS sequence"/>
</dbReference>
<sequence>MLILSFLEKTFEAWEDKRDAIGVFCDLSKAFDYVNHEIVIRELHHFGVTGRALDLLTSYLTNRVQRIDVNDMRTLSMHEVSSGLIQALKSLYKGSGAYVKTNKAYTDWFDISRGVRQGCVALPQLFYIFVDGCLHNFKIYEYGLRLDKLSVKYILYADEQVILVPSACGLQEIVTEMNDSVKKRVNVSKIKVMVFGRGDSMIKATPVQRLLRGLIT</sequence>
<evidence type="ECO:0000313" key="2">
    <source>
        <dbReference type="EMBL" id="GBP28598.1"/>
    </source>
</evidence>
<comment type="caution">
    <text evidence="2">The sequence shown here is derived from an EMBL/GenBank/DDBJ whole genome shotgun (WGS) entry which is preliminary data.</text>
</comment>
<protein>
    <recommendedName>
        <fullName evidence="1">Reverse transcriptase domain-containing protein</fullName>
    </recommendedName>
</protein>
<proteinExistence type="predicted"/>
<evidence type="ECO:0000259" key="1">
    <source>
        <dbReference type="Pfam" id="PF00078"/>
    </source>
</evidence>
<dbReference type="Pfam" id="PF00078">
    <property type="entry name" value="RVT_1"/>
    <property type="match status" value="1"/>
</dbReference>
<organism evidence="2 3">
    <name type="scientific">Eumeta variegata</name>
    <name type="common">Bagworm moth</name>
    <name type="synonym">Eumeta japonica</name>
    <dbReference type="NCBI Taxonomy" id="151549"/>
    <lineage>
        <taxon>Eukaryota</taxon>
        <taxon>Metazoa</taxon>
        <taxon>Ecdysozoa</taxon>
        <taxon>Arthropoda</taxon>
        <taxon>Hexapoda</taxon>
        <taxon>Insecta</taxon>
        <taxon>Pterygota</taxon>
        <taxon>Neoptera</taxon>
        <taxon>Endopterygota</taxon>
        <taxon>Lepidoptera</taxon>
        <taxon>Glossata</taxon>
        <taxon>Ditrysia</taxon>
        <taxon>Tineoidea</taxon>
        <taxon>Psychidae</taxon>
        <taxon>Oiketicinae</taxon>
        <taxon>Eumeta</taxon>
    </lineage>
</organism>